<accession>A0ABR3D3F8</accession>
<evidence type="ECO:0000313" key="3">
    <source>
        <dbReference type="Proteomes" id="UP001451303"/>
    </source>
</evidence>
<keyword evidence="3" id="KW-1185">Reference proteome</keyword>
<evidence type="ECO:0000256" key="1">
    <source>
        <dbReference type="SAM" id="SignalP"/>
    </source>
</evidence>
<organism evidence="2 3">
    <name type="scientific">Neurospora intermedia</name>
    <dbReference type="NCBI Taxonomy" id="5142"/>
    <lineage>
        <taxon>Eukaryota</taxon>
        <taxon>Fungi</taxon>
        <taxon>Dikarya</taxon>
        <taxon>Ascomycota</taxon>
        <taxon>Pezizomycotina</taxon>
        <taxon>Sordariomycetes</taxon>
        <taxon>Sordariomycetidae</taxon>
        <taxon>Sordariales</taxon>
        <taxon>Sordariaceae</taxon>
        <taxon>Neurospora</taxon>
    </lineage>
</organism>
<gene>
    <name evidence="2" type="ORF">QR685DRAFT_80069</name>
</gene>
<protein>
    <recommendedName>
        <fullName evidence="4">Secreted protein</fullName>
    </recommendedName>
</protein>
<dbReference type="Proteomes" id="UP001451303">
    <property type="component" value="Unassembled WGS sequence"/>
</dbReference>
<feature type="chain" id="PRO_5046577223" description="Secreted protein" evidence="1">
    <location>
        <begin position="20"/>
        <end position="93"/>
    </location>
</feature>
<comment type="caution">
    <text evidence="2">The sequence shown here is derived from an EMBL/GenBank/DDBJ whole genome shotgun (WGS) entry which is preliminary data.</text>
</comment>
<evidence type="ECO:0000313" key="2">
    <source>
        <dbReference type="EMBL" id="KAL0467210.1"/>
    </source>
</evidence>
<name>A0ABR3D3F8_NEUIN</name>
<evidence type="ECO:0008006" key="4">
    <source>
        <dbReference type="Google" id="ProtNLM"/>
    </source>
</evidence>
<keyword evidence="1" id="KW-0732">Signal</keyword>
<dbReference type="EMBL" id="JAVLET010000010">
    <property type="protein sequence ID" value="KAL0467210.1"/>
    <property type="molecule type" value="Genomic_DNA"/>
</dbReference>
<feature type="signal peptide" evidence="1">
    <location>
        <begin position="1"/>
        <end position="19"/>
    </location>
</feature>
<sequence length="93" mass="10388">MCVWMGIFCVAVVLCESVAQCWPLSFALTEIFQAFLFVPCPVYRKRNSVLYAYYLTDGVCLPPAGMMRDSSKIFILRFIGLSDAYCGLSPLLG</sequence>
<reference evidence="2 3" key="1">
    <citation type="submission" date="2023-09" db="EMBL/GenBank/DDBJ databases">
        <title>Multi-omics analysis of a traditional fermented food reveals byproduct-associated fungal strains for waste-to-food upcycling.</title>
        <authorList>
            <consortium name="Lawrence Berkeley National Laboratory"/>
            <person name="Rekdal V.M."/>
            <person name="Villalobos-Escobedo J.M."/>
            <person name="Rodriguez-Valeron N."/>
            <person name="Garcia M.O."/>
            <person name="Vasquez D.P."/>
            <person name="Damayanti I."/>
            <person name="Sorensen P.M."/>
            <person name="Baidoo E.E."/>
            <person name="De Carvalho A.C."/>
            <person name="Riley R."/>
            <person name="Lipzen A."/>
            <person name="He G."/>
            <person name="Yan M."/>
            <person name="Haridas S."/>
            <person name="Daum C."/>
            <person name="Yoshinaga Y."/>
            <person name="Ng V."/>
            <person name="Grigoriev I.V."/>
            <person name="Munk R."/>
            <person name="Nuraida L."/>
            <person name="Wijaya C.H."/>
            <person name="Morales P.-C."/>
            <person name="Keasling J.D."/>
        </authorList>
    </citation>
    <scope>NUCLEOTIDE SEQUENCE [LARGE SCALE GENOMIC DNA]</scope>
    <source>
        <strain evidence="2 3">FGSC 2613</strain>
    </source>
</reference>
<proteinExistence type="predicted"/>